<keyword evidence="1" id="KW-1133">Transmembrane helix</keyword>
<gene>
    <name evidence="2" type="ORF">ABUK86_24055</name>
</gene>
<dbReference type="EMBL" id="JBEQNB010000014">
    <property type="protein sequence ID" value="MES0836871.1"/>
    <property type="molecule type" value="Genomic_DNA"/>
</dbReference>
<evidence type="ECO:0000256" key="1">
    <source>
        <dbReference type="SAM" id="Phobius"/>
    </source>
</evidence>
<organism evidence="2 3">
    <name type="scientific">Nocardiopsis tropica</name>
    <dbReference type="NCBI Taxonomy" id="109330"/>
    <lineage>
        <taxon>Bacteria</taxon>
        <taxon>Bacillati</taxon>
        <taxon>Actinomycetota</taxon>
        <taxon>Actinomycetes</taxon>
        <taxon>Streptosporangiales</taxon>
        <taxon>Nocardiopsidaceae</taxon>
        <taxon>Nocardiopsis</taxon>
    </lineage>
</organism>
<name>A0ABV2A1K6_9ACTN</name>
<evidence type="ECO:0000313" key="3">
    <source>
        <dbReference type="Proteomes" id="UP001432401"/>
    </source>
</evidence>
<reference evidence="2 3" key="1">
    <citation type="submission" date="2024-06" db="EMBL/GenBank/DDBJ databases">
        <authorList>
            <person name="Bataeva Y.V."/>
            <person name="Grigorian L.N."/>
            <person name="Solomentsev V.I."/>
        </authorList>
    </citation>
    <scope>NUCLEOTIDE SEQUENCE [LARGE SCALE GENOMIC DNA]</scope>
    <source>
        <strain evidence="3">SCPM-O-B-12605 (RCAM04882)</strain>
    </source>
</reference>
<proteinExistence type="predicted"/>
<comment type="caution">
    <text evidence="2">The sequence shown here is derived from an EMBL/GenBank/DDBJ whole genome shotgun (WGS) entry which is preliminary data.</text>
</comment>
<dbReference type="RefSeq" id="WP_267945100.1">
    <property type="nucleotide sequence ID" value="NZ_JBEQNA010000013.1"/>
</dbReference>
<accession>A0ABV2A1K6</accession>
<protein>
    <submittedName>
        <fullName evidence="2">Uncharacterized protein</fullName>
    </submittedName>
</protein>
<feature type="transmembrane region" description="Helical" evidence="1">
    <location>
        <begin position="44"/>
        <end position="66"/>
    </location>
</feature>
<keyword evidence="1" id="KW-0812">Transmembrane</keyword>
<sequence length="87" mass="8662">MPRAGTPGDTAGSGPRSEGAAIFLLFLLPGFIVAADDLPAPSAIPFSMALIGVMAMATALLIPVVARRAGVSGTGGGGRAEPSRREE</sequence>
<keyword evidence="1" id="KW-0472">Membrane</keyword>
<evidence type="ECO:0000313" key="2">
    <source>
        <dbReference type="EMBL" id="MES0836871.1"/>
    </source>
</evidence>
<feature type="transmembrane region" description="Helical" evidence="1">
    <location>
        <begin position="20"/>
        <end position="38"/>
    </location>
</feature>
<keyword evidence="3" id="KW-1185">Reference proteome</keyword>
<dbReference type="Proteomes" id="UP001432401">
    <property type="component" value="Unassembled WGS sequence"/>
</dbReference>